<reference evidence="2 3" key="1">
    <citation type="journal article" date="2017" name="Nat. Microbiol.">
        <title>Natural product diversity associated with the nematode symbionts Photorhabdus and Xenorhabdus.</title>
        <authorList>
            <person name="Tobias N.J."/>
            <person name="Wolff H."/>
            <person name="Djahanschiri B."/>
            <person name="Grundmann F."/>
            <person name="Kronenwerth M."/>
            <person name="Shi Y.M."/>
            <person name="Simonyi S."/>
            <person name="Grun P."/>
            <person name="Shapiro-Ilan D."/>
            <person name="Pidot S.J."/>
            <person name="Stinear T.P."/>
            <person name="Ebersberger I."/>
            <person name="Bode H.B."/>
        </authorList>
    </citation>
    <scope>NUCLEOTIDE SEQUENCE [LARGE SCALE GENOMIC DNA]</scope>
    <source>
        <strain evidence="2 3">DSM 17907</strain>
    </source>
</reference>
<evidence type="ECO:0000313" key="2">
    <source>
        <dbReference type="EMBL" id="PHM73690.1"/>
    </source>
</evidence>
<comment type="caution">
    <text evidence="2">The sequence shown here is derived from an EMBL/GenBank/DDBJ whole genome shotgun (WGS) entry which is preliminary data.</text>
</comment>
<protein>
    <recommendedName>
        <fullName evidence="4">DUF2732 domain-containing protein</fullName>
    </recommendedName>
</protein>
<evidence type="ECO:0000313" key="3">
    <source>
        <dbReference type="Proteomes" id="UP000221101"/>
    </source>
</evidence>
<dbReference type="OrthoDB" id="6445301at2"/>
<name>A0A2D0LDF8_9GAMM</name>
<dbReference type="AlphaFoldDB" id="A0A2D0LDF8"/>
<proteinExistence type="predicted"/>
<sequence length="64" mass="7318">MDIEQLIKINREDERKAMAERSASRLENIASHILANKLDHAASAELLMSEAENIEHQAQELEYV</sequence>
<dbReference type="Proteomes" id="UP000221101">
    <property type="component" value="Unassembled WGS sequence"/>
</dbReference>
<feature type="coiled-coil region" evidence="1">
    <location>
        <begin position="9"/>
        <end position="64"/>
    </location>
</feature>
<evidence type="ECO:0008006" key="4">
    <source>
        <dbReference type="Google" id="ProtNLM"/>
    </source>
</evidence>
<dbReference type="EMBL" id="NJCX01000009">
    <property type="protein sequence ID" value="PHM73690.1"/>
    <property type="molecule type" value="Genomic_DNA"/>
</dbReference>
<dbReference type="InterPro" id="IPR020126">
    <property type="entry name" value="DUF2732"/>
</dbReference>
<dbReference type="Pfam" id="PF10809">
    <property type="entry name" value="DUF2732"/>
    <property type="match status" value="1"/>
</dbReference>
<keyword evidence="1" id="KW-0175">Coiled coil</keyword>
<accession>A0A2D0LDF8</accession>
<gene>
    <name evidence="2" type="ORF">Xkoz_01511</name>
</gene>
<evidence type="ECO:0000256" key="1">
    <source>
        <dbReference type="SAM" id="Coils"/>
    </source>
</evidence>
<keyword evidence="3" id="KW-1185">Reference proteome</keyword>
<dbReference type="RefSeq" id="WP_099141577.1">
    <property type="nucleotide sequence ID" value="NZ_CAWNOR010000130.1"/>
</dbReference>
<organism evidence="2 3">
    <name type="scientific">Xenorhabdus kozodoii</name>
    <dbReference type="NCBI Taxonomy" id="351676"/>
    <lineage>
        <taxon>Bacteria</taxon>
        <taxon>Pseudomonadati</taxon>
        <taxon>Pseudomonadota</taxon>
        <taxon>Gammaproteobacteria</taxon>
        <taxon>Enterobacterales</taxon>
        <taxon>Morganellaceae</taxon>
        <taxon>Xenorhabdus</taxon>
    </lineage>
</organism>